<keyword evidence="5" id="KW-1185">Reference proteome</keyword>
<dbReference type="PANTHER" id="PTHR42795">
    <property type="entry name" value="ALANINE DEHYDROGENASE"/>
    <property type="match status" value="1"/>
</dbReference>
<dbReference type="InterPro" id="IPR036291">
    <property type="entry name" value="NAD(P)-bd_dom_sf"/>
</dbReference>
<keyword evidence="1" id="KW-0560">Oxidoreductase</keyword>
<dbReference type="SMART" id="SM01003">
    <property type="entry name" value="AlaDh_PNT_N"/>
    <property type="match status" value="1"/>
</dbReference>
<dbReference type="EMBL" id="VHSG01000019">
    <property type="protein sequence ID" value="TQV72619.1"/>
    <property type="molecule type" value="Genomic_DNA"/>
</dbReference>
<dbReference type="Pfam" id="PF05222">
    <property type="entry name" value="AlaDh_PNT_N"/>
    <property type="match status" value="1"/>
</dbReference>
<dbReference type="GO" id="GO:0005886">
    <property type="term" value="C:plasma membrane"/>
    <property type="evidence" value="ECO:0007669"/>
    <property type="project" value="TreeGrafter"/>
</dbReference>
<organism evidence="4 5">
    <name type="scientific">Exilibacterium tricleocarpae</name>
    <dbReference type="NCBI Taxonomy" id="2591008"/>
    <lineage>
        <taxon>Bacteria</taxon>
        <taxon>Pseudomonadati</taxon>
        <taxon>Pseudomonadota</taxon>
        <taxon>Gammaproteobacteria</taxon>
        <taxon>Cellvibrionales</taxon>
        <taxon>Cellvibrionaceae</taxon>
        <taxon>Exilibacterium</taxon>
    </lineage>
</organism>
<dbReference type="Gene3D" id="3.40.50.720">
    <property type="entry name" value="NAD(P)-binding Rossmann-like Domain"/>
    <property type="match status" value="2"/>
</dbReference>
<gene>
    <name evidence="4" type="ORF">FKG94_18165</name>
</gene>
<feature type="domain" description="Alanine dehydrogenase/pyridine nucleotide transhydrogenase N-terminal" evidence="3">
    <location>
        <begin position="11"/>
        <end position="152"/>
    </location>
</feature>
<evidence type="ECO:0000313" key="5">
    <source>
        <dbReference type="Proteomes" id="UP000319732"/>
    </source>
</evidence>
<dbReference type="SUPFAM" id="SSF51735">
    <property type="entry name" value="NAD(P)-binding Rossmann-fold domains"/>
    <property type="match status" value="1"/>
</dbReference>
<name>A0A545T5X3_9GAMM</name>
<dbReference type="GO" id="GO:0000286">
    <property type="term" value="F:alanine dehydrogenase activity"/>
    <property type="evidence" value="ECO:0007669"/>
    <property type="project" value="TreeGrafter"/>
</dbReference>
<dbReference type="InterPro" id="IPR007886">
    <property type="entry name" value="AlaDH/PNT_N"/>
</dbReference>
<evidence type="ECO:0000259" key="3">
    <source>
        <dbReference type="SMART" id="SM01003"/>
    </source>
</evidence>
<dbReference type="SUPFAM" id="SSF52283">
    <property type="entry name" value="Formate/glycerate dehydrogenase catalytic domain-like"/>
    <property type="match status" value="1"/>
</dbReference>
<dbReference type="SMART" id="SM01002">
    <property type="entry name" value="AlaDh_PNT_C"/>
    <property type="match status" value="1"/>
</dbReference>
<dbReference type="AlphaFoldDB" id="A0A545T5X3"/>
<feature type="domain" description="Alanine dehydrogenase/pyridine nucleotide transhydrogenase NAD(H)-binding" evidence="2">
    <location>
        <begin position="284"/>
        <end position="417"/>
    </location>
</feature>
<dbReference type="GO" id="GO:0006524">
    <property type="term" value="P:alanine catabolic process"/>
    <property type="evidence" value="ECO:0007669"/>
    <property type="project" value="TreeGrafter"/>
</dbReference>
<sequence length="472" mass="51072">MTSYSAFRQVALVKEVESPENPGALERRVALVPADVERLCRAGLSLYVEHGAGAGVGFDDADYQAAGAILQDSDAIYADKDLVIKFKGPSLDAIDRMRPGSTLFCMAHFHSYPDRAERLQRRRINVIAMEEVLESPKHTSDATILSRTAMAAALQPFIANGTIQYLDVRVIGWTSALAGCIRRAGNRSPATLQVLSRRFDISDADVKGPTALYFYDSESFDDAGGVLAELRDAGCRVVDRADFVATEGAAAIEKYRATHPPHEFGLRRIQCLHETGQAGARYGFELLRRSKPGLTPAQAKVVVLGYGNVGSGAIREAYDQGAERVHILGRRHTARGAIEHYLRDADLIINGAEQPPELRGKNFLISRAHVSDLIPKGSVIIDLVGGSPTNRSPVESVVSCTFLTDPYFEEAGVLISSLWGWPMMGMMRETAVRYSSQITEVLIGREQLVAGGLDALAPGVAVALVCGPFSAT</sequence>
<dbReference type="InterPro" id="IPR007698">
    <property type="entry name" value="AlaDH/PNT_NAD(H)-bd"/>
</dbReference>
<protein>
    <submittedName>
        <fullName evidence="4">Alanine dehydrogenase</fullName>
    </submittedName>
</protein>
<evidence type="ECO:0000313" key="4">
    <source>
        <dbReference type="EMBL" id="TQV72619.1"/>
    </source>
</evidence>
<reference evidence="4 5" key="1">
    <citation type="submission" date="2019-06" db="EMBL/GenBank/DDBJ databases">
        <title>Whole genome sequence for Cellvibrionaceae sp. R142.</title>
        <authorList>
            <person name="Wang G."/>
        </authorList>
    </citation>
    <scope>NUCLEOTIDE SEQUENCE [LARGE SCALE GENOMIC DNA]</scope>
    <source>
        <strain evidence="4 5">R142</strain>
    </source>
</reference>
<proteinExistence type="predicted"/>
<evidence type="ECO:0000256" key="1">
    <source>
        <dbReference type="ARBA" id="ARBA00023002"/>
    </source>
</evidence>
<accession>A0A545T5X3</accession>
<evidence type="ECO:0000259" key="2">
    <source>
        <dbReference type="SMART" id="SM01002"/>
    </source>
</evidence>
<dbReference type="Proteomes" id="UP000319732">
    <property type="component" value="Unassembled WGS sequence"/>
</dbReference>
<dbReference type="PANTHER" id="PTHR42795:SF1">
    <property type="entry name" value="ALANINE DEHYDROGENASE"/>
    <property type="match status" value="1"/>
</dbReference>
<dbReference type="RefSeq" id="WP_142928349.1">
    <property type="nucleotide sequence ID" value="NZ_ML660098.1"/>
</dbReference>
<comment type="caution">
    <text evidence="4">The sequence shown here is derived from an EMBL/GenBank/DDBJ whole genome shotgun (WGS) entry which is preliminary data.</text>
</comment>
<dbReference type="OrthoDB" id="6395548at2"/>